<reference evidence="2" key="1">
    <citation type="submission" date="2013-08" db="EMBL/GenBank/DDBJ databases">
        <authorList>
            <person name="Mendez C."/>
            <person name="Richter M."/>
            <person name="Ferrer M."/>
            <person name="Sanchez J."/>
        </authorList>
    </citation>
    <scope>NUCLEOTIDE SEQUENCE</scope>
</reference>
<dbReference type="PANTHER" id="PTHR33933:SF1">
    <property type="entry name" value="PROTEIN ADENYLYLTRANSFERASE MNTA-RELATED"/>
    <property type="match status" value="1"/>
</dbReference>
<gene>
    <name evidence="2" type="ORF">B1B_04790</name>
</gene>
<proteinExistence type="predicted"/>
<evidence type="ECO:0000313" key="2">
    <source>
        <dbReference type="EMBL" id="EQD70831.1"/>
    </source>
</evidence>
<reference evidence="2" key="2">
    <citation type="journal article" date="2014" name="ISME J.">
        <title>Microbial stratification in low pH oxic and suboxic macroscopic growths along an acid mine drainage.</title>
        <authorList>
            <person name="Mendez-Garcia C."/>
            <person name="Mesa V."/>
            <person name="Sprenger R.R."/>
            <person name="Richter M."/>
            <person name="Diez M.S."/>
            <person name="Solano J."/>
            <person name="Bargiela R."/>
            <person name="Golyshina O.V."/>
            <person name="Manteca A."/>
            <person name="Ramos J.L."/>
            <person name="Gallego J.R."/>
            <person name="Llorente I."/>
            <person name="Martins Dos Santos V.A."/>
            <person name="Jensen O.N."/>
            <person name="Pelaez A.I."/>
            <person name="Sanchez J."/>
            <person name="Ferrer M."/>
        </authorList>
    </citation>
    <scope>NUCLEOTIDE SEQUENCE</scope>
</reference>
<dbReference type="InterPro" id="IPR052548">
    <property type="entry name" value="Type_VII_TA_antitoxin"/>
</dbReference>
<sequence>MKTSDIDSDTAQAARLFVQRIAGQYDMAGAILFGSRARQTHRSDSDADVAILLRGAHQRFLSTKLAMADVAFDVLLETGINISPLPVWMDEWEHPETYSNPLLLKHIVSEGIRL</sequence>
<comment type="caution">
    <text evidence="2">The sequence shown here is derived from an EMBL/GenBank/DDBJ whole genome shotgun (WGS) entry which is preliminary data.</text>
</comment>
<dbReference type="SUPFAM" id="SSF81301">
    <property type="entry name" value="Nucleotidyltransferase"/>
    <property type="match status" value="1"/>
</dbReference>
<dbReference type="AlphaFoldDB" id="T1BD60"/>
<name>T1BD60_9ZZZZ</name>
<dbReference type="InterPro" id="IPR041633">
    <property type="entry name" value="Polbeta"/>
</dbReference>
<dbReference type="InterPro" id="IPR043519">
    <property type="entry name" value="NT_sf"/>
</dbReference>
<organism evidence="2">
    <name type="scientific">mine drainage metagenome</name>
    <dbReference type="NCBI Taxonomy" id="410659"/>
    <lineage>
        <taxon>unclassified sequences</taxon>
        <taxon>metagenomes</taxon>
        <taxon>ecological metagenomes</taxon>
    </lineage>
</organism>
<dbReference type="PANTHER" id="PTHR33933">
    <property type="entry name" value="NUCLEOTIDYLTRANSFERASE"/>
    <property type="match status" value="1"/>
</dbReference>
<accession>T1BD60</accession>
<dbReference type="Gene3D" id="3.30.460.10">
    <property type="entry name" value="Beta Polymerase, domain 2"/>
    <property type="match status" value="1"/>
</dbReference>
<dbReference type="EMBL" id="AUZY01003003">
    <property type="protein sequence ID" value="EQD70831.1"/>
    <property type="molecule type" value="Genomic_DNA"/>
</dbReference>
<dbReference type="Pfam" id="PF18765">
    <property type="entry name" value="Polbeta"/>
    <property type="match status" value="1"/>
</dbReference>
<evidence type="ECO:0000259" key="1">
    <source>
        <dbReference type="Pfam" id="PF18765"/>
    </source>
</evidence>
<dbReference type="CDD" id="cd05403">
    <property type="entry name" value="NT_KNTase_like"/>
    <property type="match status" value="1"/>
</dbReference>
<feature type="domain" description="Polymerase beta nucleotidyltransferase" evidence="1">
    <location>
        <begin position="24"/>
        <end position="61"/>
    </location>
</feature>
<protein>
    <submittedName>
        <fullName evidence="2">DNA polymerase beta subunit</fullName>
    </submittedName>
</protein>